<protein>
    <submittedName>
        <fullName evidence="2">Uncharacterized protein</fullName>
    </submittedName>
</protein>
<proteinExistence type="predicted"/>
<evidence type="ECO:0000256" key="1">
    <source>
        <dbReference type="SAM" id="MobiDB-lite"/>
    </source>
</evidence>
<organism evidence="2 3">
    <name type="scientific">Sphingopyxis panaciterrulae</name>
    <dbReference type="NCBI Taxonomy" id="462372"/>
    <lineage>
        <taxon>Bacteria</taxon>
        <taxon>Pseudomonadati</taxon>
        <taxon>Pseudomonadota</taxon>
        <taxon>Alphaproteobacteria</taxon>
        <taxon>Sphingomonadales</taxon>
        <taxon>Sphingomonadaceae</taxon>
        <taxon>Sphingopyxis</taxon>
    </lineage>
</organism>
<dbReference type="Proteomes" id="UP000537161">
    <property type="component" value="Unassembled WGS sequence"/>
</dbReference>
<gene>
    <name evidence="2" type="ORF">FHR21_001809</name>
</gene>
<evidence type="ECO:0000313" key="2">
    <source>
        <dbReference type="EMBL" id="MBB5706457.1"/>
    </source>
</evidence>
<name>A0A7W9B550_9SPHN</name>
<comment type="caution">
    <text evidence="2">The sequence shown here is derived from an EMBL/GenBank/DDBJ whole genome shotgun (WGS) entry which is preliminary data.</text>
</comment>
<dbReference type="RefSeq" id="WP_184097375.1">
    <property type="nucleotide sequence ID" value="NZ_JACIJH010000004.1"/>
</dbReference>
<feature type="region of interest" description="Disordered" evidence="1">
    <location>
        <begin position="102"/>
        <end position="136"/>
    </location>
</feature>
<sequence length="136" mass="15011">MSELVREIVEVHAFIGGDEKHPLLTVEAEGLAATAGWSKVRLEPHAHLTPPEDGFQDFDLVGVRPAHPAEATLTEVEAAWEGAVEEWQVGVRVHAVDNMVEEDLLEPWDDDEDDDDDDDATEDADDDTALRDNEDA</sequence>
<keyword evidence="3" id="KW-1185">Reference proteome</keyword>
<accession>A0A7W9B550</accession>
<evidence type="ECO:0000313" key="3">
    <source>
        <dbReference type="Proteomes" id="UP000537161"/>
    </source>
</evidence>
<dbReference type="EMBL" id="JACIJH010000004">
    <property type="protein sequence ID" value="MBB5706457.1"/>
    <property type="molecule type" value="Genomic_DNA"/>
</dbReference>
<dbReference type="AlphaFoldDB" id="A0A7W9B550"/>
<feature type="compositionally biased region" description="Acidic residues" evidence="1">
    <location>
        <begin position="102"/>
        <end position="127"/>
    </location>
</feature>
<reference evidence="2 3" key="1">
    <citation type="submission" date="2020-08" db="EMBL/GenBank/DDBJ databases">
        <title>Genomic Encyclopedia of Type Strains, Phase IV (KMG-IV): sequencing the most valuable type-strain genomes for metagenomic binning, comparative biology and taxonomic classification.</title>
        <authorList>
            <person name="Goeker M."/>
        </authorList>
    </citation>
    <scope>NUCLEOTIDE SEQUENCE [LARGE SCALE GENOMIC DNA]</scope>
    <source>
        <strain evidence="2 3">DSM 27163</strain>
    </source>
</reference>